<evidence type="ECO:0000313" key="2">
    <source>
        <dbReference type="EMBL" id="CAG2230221.1"/>
    </source>
</evidence>
<proteinExistence type="predicted"/>
<dbReference type="Gene3D" id="1.10.1410.40">
    <property type="match status" value="1"/>
</dbReference>
<gene>
    <name evidence="2" type="ORF">MEDL_43060</name>
</gene>
<accession>A0A8S3TFA8</accession>
<dbReference type="Pfam" id="PF20266">
    <property type="entry name" value="Mab-21_C"/>
    <property type="match status" value="1"/>
</dbReference>
<dbReference type="PANTHER" id="PTHR10656:SF69">
    <property type="entry name" value="MAB-21-LIKE HHH_H2TH-LIKE DOMAIN-CONTAINING PROTEIN"/>
    <property type="match status" value="1"/>
</dbReference>
<name>A0A8S3TFA8_MYTED</name>
<dbReference type="OrthoDB" id="6085630at2759"/>
<dbReference type="PANTHER" id="PTHR10656">
    <property type="entry name" value="CELL FATE DETERMINING PROTEIN MAB21-RELATED"/>
    <property type="match status" value="1"/>
</dbReference>
<evidence type="ECO:0000313" key="3">
    <source>
        <dbReference type="Proteomes" id="UP000683360"/>
    </source>
</evidence>
<comment type="caution">
    <text evidence="2">The sequence shown here is derived from an EMBL/GenBank/DDBJ whole genome shotgun (WGS) entry which is preliminary data.</text>
</comment>
<keyword evidence="3" id="KW-1185">Reference proteome</keyword>
<sequence>MQSIKTAFAFNSDGNSVVEEVRTILSKSELPEDWKSEPWTYFVTEMMTHEMVTRQMKINCVNVWQAYARKWRELEPDLNESKVLPVFAGSYAEGMPNACDLDMIFVATWVESYEYFGKLRDNVNSYPFISDLCHQGYIKLIIPSNTRRFNGFQDYLIKKDGRHYYLSSKGFVRAMKECGTTGYENHINGPALTEEGVEGFSTDIVHAIKCTHWPSFANDIFQRAHFNGDVEKMKHLSVYAVATGHALSKHKDIEWRLSFTEAEKVLVMNWTDTQYHCYYLLKHFKMIHLKNSDVLCSYFMKTVIFWVSDVIHNAKWQPIRLMELLFKSLTLLHIMYMNHYLPNYFIPQNNMIDHKSKDECLILADMISAILTSGRIKETIAELLCENDIEDIFIYSMNWYTKNKRITSCRILCKAIRKCKEISQTFSEQLIMNESLILSSLSIMMPIQSRSQCETIEEVLVILPQIISLEFIDAFQTVIRRQIADYYHSLRTRYSRKKAESLYKDSLSLIYPCGFNDRQISGRVQLALFYYLDGDFTIALTEMNKIHPVIVDAIKNWKVDQYLQISFPIWLKERFTHDKCLSELVSTSLMNHPFVMNVIIIGIYVMIQCIVRTLSQDGQDDVLGLYFLLKDCEDQLYTPMISDDYQFIAHGIMNTIKEKYNISYLPQPVQNILIPTRMQAVKQYWDNRLK</sequence>
<organism evidence="2 3">
    <name type="scientific">Mytilus edulis</name>
    <name type="common">Blue mussel</name>
    <dbReference type="NCBI Taxonomy" id="6550"/>
    <lineage>
        <taxon>Eukaryota</taxon>
        <taxon>Metazoa</taxon>
        <taxon>Spiralia</taxon>
        <taxon>Lophotrochozoa</taxon>
        <taxon>Mollusca</taxon>
        <taxon>Bivalvia</taxon>
        <taxon>Autobranchia</taxon>
        <taxon>Pteriomorphia</taxon>
        <taxon>Mytilida</taxon>
        <taxon>Mytiloidea</taxon>
        <taxon>Mytilidae</taxon>
        <taxon>Mytilinae</taxon>
        <taxon>Mytilus</taxon>
    </lineage>
</organism>
<dbReference type="EMBL" id="CAJPWZ010002054">
    <property type="protein sequence ID" value="CAG2230221.1"/>
    <property type="molecule type" value="Genomic_DNA"/>
</dbReference>
<dbReference type="InterPro" id="IPR024810">
    <property type="entry name" value="MAB21L/cGLR"/>
</dbReference>
<dbReference type="SMART" id="SM01265">
    <property type="entry name" value="Mab-21"/>
    <property type="match status" value="1"/>
</dbReference>
<dbReference type="AlphaFoldDB" id="A0A8S3TFA8"/>
<protein>
    <recommendedName>
        <fullName evidence="1">Mab-21-like HhH/H2TH-like domain-containing protein</fullName>
    </recommendedName>
</protein>
<reference evidence="2" key="1">
    <citation type="submission" date="2021-03" db="EMBL/GenBank/DDBJ databases">
        <authorList>
            <person name="Bekaert M."/>
        </authorList>
    </citation>
    <scope>NUCLEOTIDE SEQUENCE</scope>
</reference>
<dbReference type="Proteomes" id="UP000683360">
    <property type="component" value="Unassembled WGS sequence"/>
</dbReference>
<dbReference type="InterPro" id="IPR046906">
    <property type="entry name" value="Mab-21_HhH/H2TH-like"/>
</dbReference>
<feature type="domain" description="Mab-21-like HhH/H2TH-like" evidence="1">
    <location>
        <begin position="276"/>
        <end position="367"/>
    </location>
</feature>
<evidence type="ECO:0000259" key="1">
    <source>
        <dbReference type="Pfam" id="PF20266"/>
    </source>
</evidence>